<protein>
    <recommendedName>
        <fullName evidence="5">Cuticle protein</fullName>
    </recommendedName>
</protein>
<evidence type="ECO:0000313" key="3">
    <source>
        <dbReference type="EMBL" id="CAH0561159.1"/>
    </source>
</evidence>
<dbReference type="GO" id="GO:0062129">
    <property type="term" value="C:chitin-based extracellular matrix"/>
    <property type="evidence" value="ECO:0007669"/>
    <property type="project" value="TreeGrafter"/>
</dbReference>
<accession>A0A9P0BFX3</accession>
<evidence type="ECO:0000256" key="2">
    <source>
        <dbReference type="SAM" id="SignalP"/>
    </source>
</evidence>
<proteinExistence type="predicted"/>
<sequence length="216" mass="22578">MKIFIISALLIAAAYGRPGATNIDVTQDTSGSYKYLIDSDIFKREEERLADGSVTGFYSYVDANGMLIMYKYVSGPEGFKIIDGPVPVAPVAVVPAEEAPSVPAPVVPAPAVSPAVQYAPPQIYKEAAPVPQSNSIPSTLNTPVVPAPAVSQAVQYAPPQIYKVAAPVPQSNSIPSALSVASNSASVDFRSPVTDTPEVQAAKEAHFAAHAAAQHF</sequence>
<keyword evidence="1" id="KW-0193">Cuticle</keyword>
<dbReference type="PANTHER" id="PTHR10380">
    <property type="entry name" value="CUTICLE PROTEIN"/>
    <property type="match status" value="1"/>
</dbReference>
<dbReference type="EMBL" id="OV121138">
    <property type="protein sequence ID" value="CAH0561159.1"/>
    <property type="molecule type" value="Genomic_DNA"/>
</dbReference>
<dbReference type="PROSITE" id="PS51155">
    <property type="entry name" value="CHIT_BIND_RR_2"/>
    <property type="match status" value="1"/>
</dbReference>
<dbReference type="PANTHER" id="PTHR10380:SF196">
    <property type="entry name" value="CUTICULAR PROTEIN 72EA"/>
    <property type="match status" value="1"/>
</dbReference>
<keyword evidence="4" id="KW-1185">Reference proteome</keyword>
<name>A0A9P0BFX3_BRAAE</name>
<feature type="signal peptide" evidence="2">
    <location>
        <begin position="1"/>
        <end position="16"/>
    </location>
</feature>
<dbReference type="OrthoDB" id="6515429at2759"/>
<evidence type="ECO:0008006" key="5">
    <source>
        <dbReference type="Google" id="ProtNLM"/>
    </source>
</evidence>
<evidence type="ECO:0000313" key="4">
    <source>
        <dbReference type="Proteomes" id="UP001154078"/>
    </source>
</evidence>
<dbReference type="InterPro" id="IPR050468">
    <property type="entry name" value="Cuticle_Struct_Prot"/>
</dbReference>
<keyword evidence="2" id="KW-0732">Signal</keyword>
<dbReference type="GO" id="GO:0008010">
    <property type="term" value="F:structural constituent of chitin-based larval cuticle"/>
    <property type="evidence" value="ECO:0007669"/>
    <property type="project" value="TreeGrafter"/>
</dbReference>
<evidence type="ECO:0000256" key="1">
    <source>
        <dbReference type="PROSITE-ProRule" id="PRU00497"/>
    </source>
</evidence>
<dbReference type="AlphaFoldDB" id="A0A9P0BFX3"/>
<reference evidence="3" key="1">
    <citation type="submission" date="2021-12" db="EMBL/GenBank/DDBJ databases">
        <authorList>
            <person name="King R."/>
        </authorList>
    </citation>
    <scope>NUCLEOTIDE SEQUENCE</scope>
</reference>
<dbReference type="Proteomes" id="UP001154078">
    <property type="component" value="Chromosome 7"/>
</dbReference>
<feature type="chain" id="PRO_5040437145" description="Cuticle protein" evidence="2">
    <location>
        <begin position="17"/>
        <end position="216"/>
    </location>
</feature>
<organism evidence="3 4">
    <name type="scientific">Brassicogethes aeneus</name>
    <name type="common">Rape pollen beetle</name>
    <name type="synonym">Meligethes aeneus</name>
    <dbReference type="NCBI Taxonomy" id="1431903"/>
    <lineage>
        <taxon>Eukaryota</taxon>
        <taxon>Metazoa</taxon>
        <taxon>Ecdysozoa</taxon>
        <taxon>Arthropoda</taxon>
        <taxon>Hexapoda</taxon>
        <taxon>Insecta</taxon>
        <taxon>Pterygota</taxon>
        <taxon>Neoptera</taxon>
        <taxon>Endopterygota</taxon>
        <taxon>Coleoptera</taxon>
        <taxon>Polyphaga</taxon>
        <taxon>Cucujiformia</taxon>
        <taxon>Nitidulidae</taxon>
        <taxon>Meligethinae</taxon>
        <taxon>Brassicogethes</taxon>
    </lineage>
</organism>
<dbReference type="InterPro" id="IPR000618">
    <property type="entry name" value="Insect_cuticle"/>
</dbReference>
<dbReference type="Pfam" id="PF00379">
    <property type="entry name" value="Chitin_bind_4"/>
    <property type="match status" value="1"/>
</dbReference>
<gene>
    <name evidence="3" type="ORF">MELIAE_LOCUS10765</name>
</gene>